<keyword evidence="3" id="KW-1185">Reference proteome</keyword>
<keyword evidence="1" id="KW-0732">Signal</keyword>
<dbReference type="AlphaFoldDB" id="A0AAV7PD29"/>
<comment type="caution">
    <text evidence="2">The sequence shown here is derived from an EMBL/GenBank/DDBJ whole genome shotgun (WGS) entry which is preliminary data.</text>
</comment>
<protein>
    <submittedName>
        <fullName evidence="2">Uncharacterized protein</fullName>
    </submittedName>
</protein>
<evidence type="ECO:0000313" key="3">
    <source>
        <dbReference type="Proteomes" id="UP001066276"/>
    </source>
</evidence>
<name>A0AAV7PD29_PLEWA</name>
<gene>
    <name evidence="2" type="ORF">NDU88_003783</name>
</gene>
<evidence type="ECO:0000256" key="1">
    <source>
        <dbReference type="SAM" id="SignalP"/>
    </source>
</evidence>
<feature type="chain" id="PRO_5043899774" evidence="1">
    <location>
        <begin position="21"/>
        <end position="86"/>
    </location>
</feature>
<reference evidence="2" key="1">
    <citation type="journal article" date="2022" name="bioRxiv">
        <title>Sequencing and chromosome-scale assembly of the giantPleurodeles waltlgenome.</title>
        <authorList>
            <person name="Brown T."/>
            <person name="Elewa A."/>
            <person name="Iarovenko S."/>
            <person name="Subramanian E."/>
            <person name="Araus A.J."/>
            <person name="Petzold A."/>
            <person name="Susuki M."/>
            <person name="Suzuki K.-i.T."/>
            <person name="Hayashi T."/>
            <person name="Toyoda A."/>
            <person name="Oliveira C."/>
            <person name="Osipova E."/>
            <person name="Leigh N.D."/>
            <person name="Simon A."/>
            <person name="Yun M.H."/>
        </authorList>
    </citation>
    <scope>NUCLEOTIDE SEQUENCE</scope>
    <source>
        <strain evidence="2">20211129_DDA</strain>
        <tissue evidence="2">Liver</tissue>
    </source>
</reference>
<evidence type="ECO:0000313" key="2">
    <source>
        <dbReference type="EMBL" id="KAJ1125351.1"/>
    </source>
</evidence>
<accession>A0AAV7PD29</accession>
<feature type="signal peptide" evidence="1">
    <location>
        <begin position="1"/>
        <end position="20"/>
    </location>
</feature>
<dbReference type="EMBL" id="JANPWB010000011">
    <property type="protein sequence ID" value="KAJ1125351.1"/>
    <property type="molecule type" value="Genomic_DNA"/>
</dbReference>
<proteinExistence type="predicted"/>
<dbReference type="Proteomes" id="UP001066276">
    <property type="component" value="Chromosome 7"/>
</dbReference>
<organism evidence="2 3">
    <name type="scientific">Pleurodeles waltl</name>
    <name type="common">Iberian ribbed newt</name>
    <dbReference type="NCBI Taxonomy" id="8319"/>
    <lineage>
        <taxon>Eukaryota</taxon>
        <taxon>Metazoa</taxon>
        <taxon>Chordata</taxon>
        <taxon>Craniata</taxon>
        <taxon>Vertebrata</taxon>
        <taxon>Euteleostomi</taxon>
        <taxon>Amphibia</taxon>
        <taxon>Batrachia</taxon>
        <taxon>Caudata</taxon>
        <taxon>Salamandroidea</taxon>
        <taxon>Salamandridae</taxon>
        <taxon>Pleurodelinae</taxon>
        <taxon>Pleurodeles</taxon>
    </lineage>
</organism>
<sequence length="86" mass="9469">MTRSHNGGLWASWGLNEALAALTGPRTEDQGVITVEPGVNIKVPVALAQILTLHLMAQDWSEMQTTPRLFGKDRGATFTLRRQRSP</sequence>